<dbReference type="PANTHER" id="PTHR31272">
    <property type="entry name" value="CYTOCHROME C-TYPE BIOGENESIS PROTEIN HI_1454-RELATED"/>
    <property type="match status" value="1"/>
</dbReference>
<dbReference type="InterPro" id="IPR051790">
    <property type="entry name" value="Cytochrome_c-biogenesis_DsbD"/>
</dbReference>
<feature type="transmembrane region" description="Helical" evidence="1">
    <location>
        <begin position="61"/>
        <end position="85"/>
    </location>
</feature>
<reference evidence="2 3" key="1">
    <citation type="journal article" date="2019" name="Nat. Microbiol.">
        <title>Mediterranean grassland soil C-N compound turnover is dependent on rainfall and depth, and is mediated by genomically divergent microorganisms.</title>
        <authorList>
            <person name="Diamond S."/>
            <person name="Andeer P.F."/>
            <person name="Li Z."/>
            <person name="Crits-Christoph A."/>
            <person name="Burstein D."/>
            <person name="Anantharaman K."/>
            <person name="Lane K.R."/>
            <person name="Thomas B.C."/>
            <person name="Pan C."/>
            <person name="Northen T.R."/>
            <person name="Banfield J.F."/>
        </authorList>
    </citation>
    <scope>NUCLEOTIDE SEQUENCE [LARGE SCALE GENOMIC DNA]</scope>
    <source>
        <strain evidence="2">NP_1</strain>
    </source>
</reference>
<feature type="transmembrane region" description="Helical" evidence="1">
    <location>
        <begin position="20"/>
        <end position="41"/>
    </location>
</feature>
<dbReference type="AlphaFoldDB" id="A0A537LGC0"/>
<evidence type="ECO:0000313" key="3">
    <source>
        <dbReference type="Proteomes" id="UP000315217"/>
    </source>
</evidence>
<gene>
    <name evidence="2" type="ORF">E6G98_13870</name>
</gene>
<dbReference type="PANTHER" id="PTHR31272:SF4">
    <property type="entry name" value="CYTOCHROME C-TYPE BIOGENESIS PROTEIN HI_1454-RELATED"/>
    <property type="match status" value="1"/>
</dbReference>
<feature type="transmembrane region" description="Helical" evidence="1">
    <location>
        <begin position="182"/>
        <end position="206"/>
    </location>
</feature>
<protein>
    <submittedName>
        <fullName evidence="2">Cytochrome c biogenesis protein CcdA</fullName>
    </submittedName>
</protein>
<evidence type="ECO:0000256" key="1">
    <source>
        <dbReference type="SAM" id="Phobius"/>
    </source>
</evidence>
<dbReference type="EMBL" id="VBAI01000290">
    <property type="protein sequence ID" value="TMJ07064.1"/>
    <property type="molecule type" value="Genomic_DNA"/>
</dbReference>
<feature type="transmembrane region" description="Helical" evidence="1">
    <location>
        <begin position="218"/>
        <end position="242"/>
    </location>
</feature>
<proteinExistence type="predicted"/>
<sequence length="284" mass="29540">MANESRTAPPPARRADQPRVAAALVLLSALAVIGLLAILFAVRNRAESTVADLATLIPLGWAFAAGMVASVNPCGFFMLPAYLSYQLGARGTLEESSRVRRVSRALGLGVVATSGFLLVLAAVGGVMAVGGQWLIRTFPYVGAAIGAGLTVLGVWMLRSGRTIGLLPASRVHVIPQRSTRNVFLFGIAYAAGSLSCTLPVFLLVLGTSLASQGLLASFGQFISFGLGMGTVLMAVTVSAVLFQDALIGIVRAIVPHVNGLSALLLIGAGLYLVYYWVWVSGAIL</sequence>
<evidence type="ECO:0000313" key="2">
    <source>
        <dbReference type="EMBL" id="TMJ07064.1"/>
    </source>
</evidence>
<accession>A0A537LGC0</accession>
<organism evidence="2 3">
    <name type="scientific">Candidatus Segetimicrobium genomatis</name>
    <dbReference type="NCBI Taxonomy" id="2569760"/>
    <lineage>
        <taxon>Bacteria</taxon>
        <taxon>Bacillati</taxon>
        <taxon>Candidatus Sysuimicrobiota</taxon>
        <taxon>Candidatus Sysuimicrobiia</taxon>
        <taxon>Candidatus Sysuimicrobiales</taxon>
        <taxon>Candidatus Segetimicrobiaceae</taxon>
        <taxon>Candidatus Segetimicrobium</taxon>
    </lineage>
</organism>
<dbReference type="Proteomes" id="UP000315217">
    <property type="component" value="Unassembled WGS sequence"/>
</dbReference>
<feature type="transmembrane region" description="Helical" evidence="1">
    <location>
        <begin position="106"/>
        <end position="131"/>
    </location>
</feature>
<name>A0A537LGC0_9BACT</name>
<feature type="transmembrane region" description="Helical" evidence="1">
    <location>
        <begin position="137"/>
        <end position="157"/>
    </location>
</feature>
<comment type="caution">
    <text evidence="2">The sequence shown here is derived from an EMBL/GenBank/DDBJ whole genome shotgun (WGS) entry which is preliminary data.</text>
</comment>
<feature type="transmembrane region" description="Helical" evidence="1">
    <location>
        <begin position="254"/>
        <end position="277"/>
    </location>
</feature>
<keyword evidence="1" id="KW-0472">Membrane</keyword>
<keyword evidence="1" id="KW-0812">Transmembrane</keyword>
<keyword evidence="1" id="KW-1133">Transmembrane helix</keyword>